<dbReference type="GO" id="GO:0003951">
    <property type="term" value="F:NAD+ kinase activity"/>
    <property type="evidence" value="ECO:0007669"/>
    <property type="project" value="UniProtKB-UniRule"/>
</dbReference>
<dbReference type="InterPro" id="IPR002504">
    <property type="entry name" value="NADK"/>
</dbReference>
<dbReference type="PANTHER" id="PTHR20275:SF0">
    <property type="entry name" value="NAD KINASE"/>
    <property type="match status" value="1"/>
</dbReference>
<dbReference type="SUPFAM" id="SSF111331">
    <property type="entry name" value="NAD kinase/diacylglycerol kinase-like"/>
    <property type="match status" value="1"/>
</dbReference>
<accession>A0A4R3MRU6</accession>
<dbReference type="GO" id="GO:0019674">
    <property type="term" value="P:NAD+ metabolic process"/>
    <property type="evidence" value="ECO:0007669"/>
    <property type="project" value="InterPro"/>
</dbReference>
<organism evidence="7 8">
    <name type="scientific">Natranaerovirga pectinivora</name>
    <dbReference type="NCBI Taxonomy" id="682400"/>
    <lineage>
        <taxon>Bacteria</taxon>
        <taxon>Bacillati</taxon>
        <taxon>Bacillota</taxon>
        <taxon>Clostridia</taxon>
        <taxon>Lachnospirales</taxon>
        <taxon>Natranaerovirgaceae</taxon>
        <taxon>Natranaerovirga</taxon>
    </lineage>
</organism>
<comment type="caution">
    <text evidence="7">The sequence shown here is derived from an EMBL/GenBank/DDBJ whole genome shotgun (WGS) entry which is preliminary data.</text>
</comment>
<keyword evidence="6" id="KW-0547">Nucleotide-binding</keyword>
<gene>
    <name evidence="6" type="primary">nadK</name>
    <name evidence="7" type="ORF">EDC18_101224</name>
</gene>
<dbReference type="HAMAP" id="MF_00361">
    <property type="entry name" value="NAD_kinase"/>
    <property type="match status" value="1"/>
</dbReference>
<dbReference type="EMBL" id="SMAL01000001">
    <property type="protein sequence ID" value="TCT16928.1"/>
    <property type="molecule type" value="Genomic_DNA"/>
</dbReference>
<reference evidence="7 8" key="1">
    <citation type="submission" date="2019-03" db="EMBL/GenBank/DDBJ databases">
        <title>Genomic Encyclopedia of Type Strains, Phase IV (KMG-IV): sequencing the most valuable type-strain genomes for metagenomic binning, comparative biology and taxonomic classification.</title>
        <authorList>
            <person name="Goeker M."/>
        </authorList>
    </citation>
    <scope>NUCLEOTIDE SEQUENCE [LARGE SCALE GENOMIC DNA]</scope>
    <source>
        <strain evidence="7 8">DSM 24629</strain>
    </source>
</reference>
<comment type="subcellular location">
    <subcellularLocation>
        <location evidence="6">Cytoplasm</location>
    </subcellularLocation>
</comment>
<dbReference type="GO" id="GO:0046872">
    <property type="term" value="F:metal ion binding"/>
    <property type="evidence" value="ECO:0007669"/>
    <property type="project" value="UniProtKB-UniRule"/>
</dbReference>
<keyword evidence="6" id="KW-0963">Cytoplasm</keyword>
<dbReference type="Proteomes" id="UP000294902">
    <property type="component" value="Unassembled WGS sequence"/>
</dbReference>
<feature type="binding site" evidence="6">
    <location>
        <begin position="143"/>
        <end position="144"/>
    </location>
    <ligand>
        <name>NAD(+)</name>
        <dbReference type="ChEBI" id="CHEBI:57540"/>
    </ligand>
</feature>
<dbReference type="AlphaFoldDB" id="A0A4R3MRU6"/>
<dbReference type="GO" id="GO:0005524">
    <property type="term" value="F:ATP binding"/>
    <property type="evidence" value="ECO:0007669"/>
    <property type="project" value="UniProtKB-KW"/>
</dbReference>
<dbReference type="PANTHER" id="PTHR20275">
    <property type="entry name" value="NAD KINASE"/>
    <property type="match status" value="1"/>
</dbReference>
<keyword evidence="1 6" id="KW-0808">Transferase</keyword>
<proteinExistence type="inferred from homology"/>
<dbReference type="Pfam" id="PF01513">
    <property type="entry name" value="NAD_kinase"/>
    <property type="match status" value="1"/>
</dbReference>
<feature type="binding site" evidence="6">
    <location>
        <position position="73"/>
    </location>
    <ligand>
        <name>NAD(+)</name>
        <dbReference type="ChEBI" id="CHEBI:57540"/>
    </ligand>
</feature>
<comment type="similarity">
    <text evidence="6">Belongs to the NAD kinase family.</text>
</comment>
<evidence type="ECO:0000256" key="3">
    <source>
        <dbReference type="ARBA" id="ARBA00022857"/>
    </source>
</evidence>
<comment type="cofactor">
    <cofactor evidence="6">
        <name>a divalent metal cation</name>
        <dbReference type="ChEBI" id="CHEBI:60240"/>
    </cofactor>
</comment>
<dbReference type="Pfam" id="PF20143">
    <property type="entry name" value="NAD_kinase_C"/>
    <property type="match status" value="1"/>
</dbReference>
<dbReference type="Gene3D" id="2.60.200.30">
    <property type="entry name" value="Probable inorganic polyphosphate/atp-NAD kinase, domain 2"/>
    <property type="match status" value="1"/>
</dbReference>
<dbReference type="GO" id="GO:0005737">
    <property type="term" value="C:cytoplasm"/>
    <property type="evidence" value="ECO:0007669"/>
    <property type="project" value="UniProtKB-SubCell"/>
</dbReference>
<keyword evidence="4 6" id="KW-0520">NAD</keyword>
<dbReference type="GO" id="GO:0006741">
    <property type="term" value="P:NADP+ biosynthetic process"/>
    <property type="evidence" value="ECO:0007669"/>
    <property type="project" value="UniProtKB-UniRule"/>
</dbReference>
<name>A0A4R3MRU6_9FIRM</name>
<comment type="function">
    <text evidence="6">Involved in the regulation of the intracellular balance of NAD and NADP, and is a key enzyme in the biosynthesis of NADP. Catalyzes specifically the phosphorylation on 2'-hydroxyl of the adenosine moiety of NAD to yield NADP.</text>
</comment>
<keyword evidence="2 6" id="KW-0418">Kinase</keyword>
<evidence type="ECO:0000256" key="1">
    <source>
        <dbReference type="ARBA" id="ARBA00022679"/>
    </source>
</evidence>
<feature type="binding site" evidence="6">
    <location>
        <position position="247"/>
    </location>
    <ligand>
        <name>NAD(+)</name>
        <dbReference type="ChEBI" id="CHEBI:57540"/>
    </ligand>
</feature>
<feature type="binding site" evidence="6">
    <location>
        <position position="173"/>
    </location>
    <ligand>
        <name>NAD(+)</name>
        <dbReference type="ChEBI" id="CHEBI:57540"/>
    </ligand>
</feature>
<feature type="binding site" evidence="6">
    <location>
        <begin position="184"/>
        <end position="189"/>
    </location>
    <ligand>
        <name>NAD(+)</name>
        <dbReference type="ChEBI" id="CHEBI:57540"/>
    </ligand>
</feature>
<feature type="binding site" evidence="6">
    <location>
        <begin position="68"/>
        <end position="69"/>
    </location>
    <ligand>
        <name>NAD(+)</name>
        <dbReference type="ChEBI" id="CHEBI:57540"/>
    </ligand>
</feature>
<feature type="binding site" evidence="6">
    <location>
        <position position="154"/>
    </location>
    <ligand>
        <name>NAD(+)</name>
        <dbReference type="ChEBI" id="CHEBI:57540"/>
    </ligand>
</feature>
<sequence>MENFGILTNRSKDPDFEMTKLIAKWLEDNNKTVVLTTELLESSEDNKVNMADEALYKVMDCAIILGGDGTIIHSARKLAVHEVPIVGVNLGTVGFLAEVEKKDALNVLEKILSEEYVIENRMMLSTSIISSNGNMINAGIGLNDVVVTRGGFSRIIELSVYVNGQLIDIYYADGMIVSTPTGSTAYSLSAGGPILNPATEMMVITPICPHSLTARSIVVSGEDEVWVKVEDIRNKEDGDVLVTIDGQIGYKLNKNDKIVIKNAAHKTKLVKLKDNNFYTLLRKKIGCHLKERKPK</sequence>
<feature type="active site" description="Proton acceptor" evidence="6">
    <location>
        <position position="68"/>
    </location>
</feature>
<dbReference type="EC" id="2.7.1.23" evidence="6"/>
<evidence type="ECO:0000256" key="6">
    <source>
        <dbReference type="HAMAP-Rule" id="MF_00361"/>
    </source>
</evidence>
<keyword evidence="8" id="KW-1185">Reference proteome</keyword>
<evidence type="ECO:0000313" key="8">
    <source>
        <dbReference type="Proteomes" id="UP000294902"/>
    </source>
</evidence>
<protein>
    <recommendedName>
        <fullName evidence="6">NAD kinase</fullName>
        <ecNumber evidence="6">2.7.1.23</ecNumber>
    </recommendedName>
    <alternativeName>
        <fullName evidence="6">ATP-dependent NAD kinase</fullName>
    </alternativeName>
</protein>
<keyword evidence="6" id="KW-0067">ATP-binding</keyword>
<dbReference type="InterPro" id="IPR017437">
    <property type="entry name" value="ATP-NAD_kinase_PpnK-typ_C"/>
</dbReference>
<evidence type="ECO:0000313" key="7">
    <source>
        <dbReference type="EMBL" id="TCT16928.1"/>
    </source>
</evidence>
<dbReference type="OrthoDB" id="9774737at2"/>
<evidence type="ECO:0000256" key="4">
    <source>
        <dbReference type="ARBA" id="ARBA00023027"/>
    </source>
</evidence>
<dbReference type="InterPro" id="IPR016064">
    <property type="entry name" value="NAD/diacylglycerol_kinase_sf"/>
</dbReference>
<comment type="caution">
    <text evidence="6">Lacks conserved residue(s) required for the propagation of feature annotation.</text>
</comment>
<evidence type="ECO:0000256" key="5">
    <source>
        <dbReference type="ARBA" id="ARBA00047925"/>
    </source>
</evidence>
<dbReference type="RefSeq" id="WP_132249400.1">
    <property type="nucleotide sequence ID" value="NZ_SMAL01000001.1"/>
</dbReference>
<evidence type="ECO:0000256" key="2">
    <source>
        <dbReference type="ARBA" id="ARBA00022777"/>
    </source>
</evidence>
<dbReference type="Gene3D" id="3.40.50.10330">
    <property type="entry name" value="Probable inorganic polyphosphate/atp-NAD kinase, domain 1"/>
    <property type="match status" value="1"/>
</dbReference>
<dbReference type="GO" id="GO:0051287">
    <property type="term" value="F:NAD binding"/>
    <property type="evidence" value="ECO:0007669"/>
    <property type="project" value="UniProtKB-ARBA"/>
</dbReference>
<keyword evidence="3 6" id="KW-0521">NADP</keyword>
<comment type="catalytic activity">
    <reaction evidence="5 6">
        <text>NAD(+) + ATP = ADP + NADP(+) + H(+)</text>
        <dbReference type="Rhea" id="RHEA:18629"/>
        <dbReference type="ChEBI" id="CHEBI:15378"/>
        <dbReference type="ChEBI" id="CHEBI:30616"/>
        <dbReference type="ChEBI" id="CHEBI:57540"/>
        <dbReference type="ChEBI" id="CHEBI:58349"/>
        <dbReference type="ChEBI" id="CHEBI:456216"/>
        <dbReference type="EC" id="2.7.1.23"/>
    </reaction>
</comment>
<dbReference type="InterPro" id="IPR017438">
    <property type="entry name" value="ATP-NAD_kinase_N"/>
</dbReference>